<dbReference type="Proteomes" id="UP000479000">
    <property type="component" value="Unassembled WGS sequence"/>
</dbReference>
<accession>A0A6H5HBT5</accession>
<organism evidence="1 2">
    <name type="scientific">Nesidiocoris tenuis</name>
    <dbReference type="NCBI Taxonomy" id="355587"/>
    <lineage>
        <taxon>Eukaryota</taxon>
        <taxon>Metazoa</taxon>
        <taxon>Ecdysozoa</taxon>
        <taxon>Arthropoda</taxon>
        <taxon>Hexapoda</taxon>
        <taxon>Insecta</taxon>
        <taxon>Pterygota</taxon>
        <taxon>Neoptera</taxon>
        <taxon>Paraneoptera</taxon>
        <taxon>Hemiptera</taxon>
        <taxon>Heteroptera</taxon>
        <taxon>Panheteroptera</taxon>
        <taxon>Cimicomorpha</taxon>
        <taxon>Miridae</taxon>
        <taxon>Dicyphina</taxon>
        <taxon>Nesidiocoris</taxon>
    </lineage>
</organism>
<evidence type="ECO:0000313" key="2">
    <source>
        <dbReference type="Proteomes" id="UP000479000"/>
    </source>
</evidence>
<name>A0A6H5HBT5_9HEMI</name>
<sequence>MEGLLFRATPMCVSHRSMRFARDGPAYALLYRARVASTSAQNWHFQRQSQRGCPGQRDKELSSVIGGIDDCIQMPDRTHYSRCMWVCLGISTRILPSTYYRRYQGIHFAFRPEYKTISPRTKILFSLNLDHLQYLRNFVVPRTCRVFHDDVIERAAPLNNPPGSSGRTFRALTRSGVPLPKHRAFRITTDSLPNEILPIPIHPERLRIHKISEFIEKVSLLAIPHV</sequence>
<gene>
    <name evidence="1" type="ORF">NTEN_LOCUS15816</name>
</gene>
<dbReference type="AlphaFoldDB" id="A0A6H5HBT5"/>
<keyword evidence="2" id="KW-1185">Reference proteome</keyword>
<protein>
    <submittedName>
        <fullName evidence="1">Uncharacterized protein</fullName>
    </submittedName>
</protein>
<evidence type="ECO:0000313" key="1">
    <source>
        <dbReference type="EMBL" id="CAB0010818.1"/>
    </source>
</evidence>
<dbReference type="EMBL" id="CADCXU010023313">
    <property type="protein sequence ID" value="CAB0010818.1"/>
    <property type="molecule type" value="Genomic_DNA"/>
</dbReference>
<reference evidence="1 2" key="1">
    <citation type="submission" date="2020-02" db="EMBL/GenBank/DDBJ databases">
        <authorList>
            <person name="Ferguson B K."/>
        </authorList>
    </citation>
    <scope>NUCLEOTIDE SEQUENCE [LARGE SCALE GENOMIC DNA]</scope>
</reference>
<proteinExistence type="predicted"/>